<accession>A0ABV7U302</accession>
<keyword evidence="1" id="KW-0812">Transmembrane</keyword>
<dbReference type="Gene3D" id="2.60.40.60">
    <property type="entry name" value="Cadherins"/>
    <property type="match status" value="3"/>
</dbReference>
<dbReference type="SUPFAM" id="SSF88713">
    <property type="entry name" value="Glycoside hydrolase/deacetylase"/>
    <property type="match status" value="1"/>
</dbReference>
<feature type="domain" description="Cadherin" evidence="3">
    <location>
        <begin position="630"/>
        <end position="726"/>
    </location>
</feature>
<organism evidence="4 5">
    <name type="scientific">Paracoccus angustae</name>
    <dbReference type="NCBI Taxonomy" id="1671480"/>
    <lineage>
        <taxon>Bacteria</taxon>
        <taxon>Pseudomonadati</taxon>
        <taxon>Pseudomonadota</taxon>
        <taxon>Alphaproteobacteria</taxon>
        <taxon>Rhodobacterales</taxon>
        <taxon>Paracoccaceae</taxon>
        <taxon>Paracoccus</taxon>
    </lineage>
</organism>
<keyword evidence="5" id="KW-1185">Reference proteome</keyword>
<evidence type="ECO:0000256" key="2">
    <source>
        <dbReference type="ARBA" id="ARBA00022989"/>
    </source>
</evidence>
<dbReference type="PANTHER" id="PTHR24026">
    <property type="entry name" value="FAT ATYPICAL CADHERIN-RELATED"/>
    <property type="match status" value="1"/>
</dbReference>
<keyword evidence="2" id="KW-0472">Membrane</keyword>
<dbReference type="SUPFAM" id="SSF51120">
    <property type="entry name" value="beta-Roll"/>
    <property type="match status" value="1"/>
</dbReference>
<dbReference type="SUPFAM" id="SSF49313">
    <property type="entry name" value="Cadherin-like"/>
    <property type="match status" value="1"/>
</dbReference>
<dbReference type="EMBL" id="JBHRXY010000004">
    <property type="protein sequence ID" value="MFC3629320.1"/>
    <property type="molecule type" value="Genomic_DNA"/>
</dbReference>
<sequence length="2076" mass="214993">MADRISFSTVQLASSLNPATAPNPFGTAHVGGTTALNKRVLAAIAGNGDRVLEADEDGHVLAAARSAGGGMKGSATLNGIEDPVRISGHGWQNGQTVGALDLDRALVFTADRGFSLGTPGSRPGDSLTWALNDKAGVAQHLDAVSFVVDTGTSTAPVAVFLDLDGNAVASGTYRGSQAAPVDAPLSFQARHGDAVAIDFAAMTLTVNGLARSGADVDLFFARYQASPQNAITVGGLRGFSVRDLVLDRSDRGAPVNTAPHLVVTPTMAELFENAPTSAPIKIADIEIVDDGLGTNNLTLTGADAHLFQIVGKELFLKAGAALDFETNPRLDVRVEVDDPALGAGPDSSGGLSVTVRDAIEGDGRISFALAQLGTTPAAAPDPITAANLRAGTALRNKALVAIAGNGDGQLEVGEKGHVLGGAANAAGRVNQTNLNGAEDPVRITAHGWVQANTAGALDLNRTLIFHQTNGFGIQGAGGRAGDSLTWTLGDRAGVAQELDRVSFVVNTAQPGKAVEVAFDFDGDTVVGGTYRNTVAATKDAALSLNLAGGDAVVIDFQAKTLAVNGIARSGPAIDAFFDAHAASAGDSITIGGVGRTGFNVQDLVLERSDADAPANQPPTAVALANVLSALPEDTAARTKVADVIVTDDGLGANDLRLTGPHADLFEIVGTEIFLKPGAALDYETLRELSLTVVVDDPAIGAPGSVEASAGLTIAVTDVVENLPPSVSLTPVLLSLLENADTRLRVKVADVAVTDDGIGSNDLRLAGDHAGLFEIDGREVYLKAGTALDFETIREMSLTVEVDDPTLGAPGMAEGSATRTIAIGDVDETWGTITLDGSLGEWDASTRLAGGGGYALHGTFQDGAFVIGLSGSGGSIGPGTTLWLNTDLDRATGHQVFDWAAGAEYHIQFGPDGRPALYRGSDGQTFVADLDHVFNADRTRVEIALPASLVGGARQAELFADVNNAVFIPGDYTTGLLFGENKPPSVDLSPVQFALPENADTRLPIKVATITVTDDGIGANQLRLAGDHADLFEIVGREVYLKAGTALDFETIRELKLTVEVDDPTIGAPGMAEGSAAHAIGIGDVDESWGSVTLDGSTAEWTPASVLSSQSAGGVDYAVRGTYQEGAFVIAIQADGGTVDANTTVWLNTDGNKATGFQVFGGTAGAEYNINFGPDGRPALYTGGAGQTFVAHLDFVFNPAHSTVEIALPSLLVGGAKRAEVFVDVNNSVFLPGDYSNGLTFGEKPPLLPVDPTERIAIVYSETTASNYFDKTAYGQLFMAAQHQAMQAGIPFDILSEADLTDIANLAGYDAIVFPGFSHVRSSLLQGIADTLASASQDYGIGMIAMGNFLTNTETGAAIAGDSYARMKSILGVTLDGFGATGGVTLRAGTGGHPVSDDYTANELVGSYANTSYQTFRDVSGSGQTLFTQTVNGADLSAVIATTTGGRNVHFATDAVFGNNNILHEAMKWAAQGDAPEVSLQMTRGSSLFLSRNDMDQSQEIYDVVTQNPGIYDKLIPIVEQWYQDFGFVGSYYVNIGANPAEFQDTDWSVSRPYYQRLLALGNEIGTHSFTHPHDTNLLLPDVITEAIRVQKIVANPDLQPLVSGLTLAQINQQLAAALAATDPAGASPVSRSSLSPVQQALLEYSFRFQFDYSRQIIERELGLTGLGGAVPGAPEKMDASLGMMEYLGYLTGGYSGVGAGYPGAFGFLDPANTDKVYFAPNVSFDFSLIEFQNLTPAQAEAKWAAEFEQITGKGSTPIIHFPWHDYGPTEWATGGVNSGYTLQMFTNFIARAHASGTEFVTGADLARRIQTFAATDLEMADTAAGVRATVTGSNLGTFALELGEGRTIAHAGSWYAFSDTKVFVDRDGGTFDIAEGPAVADVTHIDALPMRADLISVMGDGTDLAFSFFGSGTVGIDLRTWGGNSVVAAGADGGALAGDRLTLAFDATGNHSASVDFRAGAAVAGTAGNDVIIGSDQGRRLDGAGGNDTLFGAAGADTFVFGPGAGSDVVLDFALAADRIELVGTAFATAAQALAGFAQAAGGVELALSATQKLFLADILLADLEESHLVLGGSFV</sequence>
<dbReference type="PROSITE" id="PS50268">
    <property type="entry name" value="CADHERIN_2"/>
    <property type="match status" value="1"/>
</dbReference>
<proteinExistence type="predicted"/>
<dbReference type="RefSeq" id="WP_377760844.1">
    <property type="nucleotide sequence ID" value="NZ_JBHRXY010000004.1"/>
</dbReference>
<evidence type="ECO:0000313" key="5">
    <source>
        <dbReference type="Proteomes" id="UP001595539"/>
    </source>
</evidence>
<dbReference type="PANTHER" id="PTHR24026:SF126">
    <property type="entry name" value="PROTOCADHERIN FAT 4"/>
    <property type="match status" value="1"/>
</dbReference>
<dbReference type="Proteomes" id="UP001595539">
    <property type="component" value="Unassembled WGS sequence"/>
</dbReference>
<dbReference type="InterPro" id="IPR011330">
    <property type="entry name" value="Glyco_hydro/deAcase_b/a-brl"/>
</dbReference>
<dbReference type="Gene3D" id="3.20.20.370">
    <property type="entry name" value="Glycoside hydrolase/deacetylase"/>
    <property type="match status" value="1"/>
</dbReference>
<gene>
    <name evidence="4" type="ORF">ACFOM8_07665</name>
</gene>
<keyword evidence="2" id="KW-1133">Transmembrane helix</keyword>
<evidence type="ECO:0000256" key="1">
    <source>
        <dbReference type="ARBA" id="ARBA00022692"/>
    </source>
</evidence>
<dbReference type="InterPro" id="IPR002126">
    <property type="entry name" value="Cadherin-like_dom"/>
</dbReference>
<name>A0ABV7U302_9RHOB</name>
<dbReference type="CDD" id="cd11304">
    <property type="entry name" value="Cadherin_repeat"/>
    <property type="match status" value="3"/>
</dbReference>
<protein>
    <recommendedName>
        <fullName evidence="3">Cadherin domain-containing protein</fullName>
    </recommendedName>
</protein>
<evidence type="ECO:0000259" key="3">
    <source>
        <dbReference type="PROSITE" id="PS50268"/>
    </source>
</evidence>
<dbReference type="Gene3D" id="2.150.10.10">
    <property type="entry name" value="Serralysin-like metalloprotease, C-terminal"/>
    <property type="match status" value="1"/>
</dbReference>
<reference evidence="5" key="1">
    <citation type="journal article" date="2019" name="Int. J. Syst. Evol. Microbiol.">
        <title>The Global Catalogue of Microorganisms (GCM) 10K type strain sequencing project: providing services to taxonomists for standard genome sequencing and annotation.</title>
        <authorList>
            <consortium name="The Broad Institute Genomics Platform"/>
            <consortium name="The Broad Institute Genome Sequencing Center for Infectious Disease"/>
            <person name="Wu L."/>
            <person name="Ma J."/>
        </authorList>
    </citation>
    <scope>NUCLEOTIDE SEQUENCE [LARGE SCALE GENOMIC DNA]</scope>
    <source>
        <strain evidence="5">KCTC 42473</strain>
    </source>
</reference>
<dbReference type="Gene3D" id="3.40.50.880">
    <property type="match status" value="1"/>
</dbReference>
<dbReference type="InterPro" id="IPR011049">
    <property type="entry name" value="Serralysin-like_metalloprot_C"/>
</dbReference>
<dbReference type="InterPro" id="IPR029062">
    <property type="entry name" value="Class_I_gatase-like"/>
</dbReference>
<evidence type="ECO:0000313" key="4">
    <source>
        <dbReference type="EMBL" id="MFC3629320.1"/>
    </source>
</evidence>
<comment type="caution">
    <text evidence="4">The sequence shown here is derived from an EMBL/GenBank/DDBJ whole genome shotgun (WGS) entry which is preliminary data.</text>
</comment>
<dbReference type="InterPro" id="IPR015919">
    <property type="entry name" value="Cadherin-like_sf"/>
</dbReference>